<sequence length="389" mass="44190">MKNKKKQYSIIGIIVIVILLIFGIGHHIYKNGGLTAPKTVNLMSKGTRVWLGTEGGLQKDATVDYIDVAKNGKFIQYQVFDDDITLGKASKMSNSDLISLGKKQDKKYFDKSADEVRALRDHKDQIGLQDDLMGDDDLKGDLNNGAWLVMEGTATQKSPDTTNETYTYNKLIPIDQYNSESDRIGKIKLHQSADEKSSPVINKATEYEMVENASPDEHEQENNFSDRHETYSYIRNNRFNALLENMKSVKYLAPKWQTLTFKNTTDNSGNKVISQKMNYKAIDEFNDAGTMDNNVFNLSDSQKQKLFKAKAASHETGSYPELRSAFDKSYYKVVTKNVFKPHVFDDDTELSDKVHQKIYNSTYIGYSTGDDTYLLTKAQNDSQRVVFNK</sequence>
<accession>A0A0U5JQ18</accession>
<dbReference type="AlphaFoldDB" id="A0A0U5JQ18"/>
<dbReference type="EMBL" id="LN887392">
    <property type="protein sequence ID" value="CUR38957.1"/>
    <property type="molecule type" value="Genomic_DNA"/>
</dbReference>
<proteinExistence type="predicted"/>
<keyword evidence="1" id="KW-0812">Transmembrane</keyword>
<protein>
    <submittedName>
        <fullName evidence="2">Uncharacterized protein</fullName>
    </submittedName>
</protein>
<evidence type="ECO:0000256" key="1">
    <source>
        <dbReference type="SAM" id="Phobius"/>
    </source>
</evidence>
<organism evidence="2">
    <name type="scientific">Limosilactobacillus reuteri</name>
    <name type="common">Lactobacillus reuteri</name>
    <dbReference type="NCBI Taxonomy" id="1598"/>
    <lineage>
        <taxon>Bacteria</taxon>
        <taxon>Bacillati</taxon>
        <taxon>Bacillota</taxon>
        <taxon>Bacilli</taxon>
        <taxon>Lactobacillales</taxon>
        <taxon>Lactobacillaceae</taxon>
        <taxon>Limosilactobacillus</taxon>
    </lineage>
</organism>
<reference evidence="2" key="1">
    <citation type="submission" date="2015-10" db="EMBL/GenBank/DDBJ databases">
        <authorList>
            <person name="Gilbert D.G."/>
        </authorList>
    </citation>
    <scope>NUCLEOTIDE SEQUENCE</scope>
    <source>
        <strain evidence="2">3c6</strain>
    </source>
</reference>
<feature type="transmembrane region" description="Helical" evidence="1">
    <location>
        <begin position="7"/>
        <end position="29"/>
    </location>
</feature>
<keyword evidence="1" id="KW-1133">Transmembrane helix</keyword>
<gene>
    <name evidence="2" type="ORF">LRLP16767_LR3C6_00916</name>
</gene>
<name>A0A0U5JQ18_LIMRT</name>
<keyword evidence="1" id="KW-0472">Membrane</keyword>
<evidence type="ECO:0000313" key="2">
    <source>
        <dbReference type="EMBL" id="CUR38957.1"/>
    </source>
</evidence>